<feature type="region of interest" description="Disordered" evidence="1">
    <location>
        <begin position="195"/>
        <end position="322"/>
    </location>
</feature>
<proteinExistence type="predicted"/>
<dbReference type="AlphaFoldDB" id="A0AAV5CXG9"/>
<evidence type="ECO:0000256" key="1">
    <source>
        <dbReference type="SAM" id="MobiDB-lite"/>
    </source>
</evidence>
<dbReference type="EMBL" id="BQKI01000009">
    <property type="protein sequence ID" value="GJN02607.1"/>
    <property type="molecule type" value="Genomic_DNA"/>
</dbReference>
<keyword evidence="4" id="KW-1185">Reference proteome</keyword>
<dbReference type="PANTHER" id="PTHR34708:SF1">
    <property type="entry name" value="OS08G0126400 PROTEIN"/>
    <property type="match status" value="1"/>
</dbReference>
<accession>A0AAV5CXG9</accession>
<feature type="compositionally biased region" description="Pro residues" evidence="1">
    <location>
        <begin position="219"/>
        <end position="229"/>
    </location>
</feature>
<dbReference type="Pfam" id="PF03478">
    <property type="entry name" value="Beta-prop_KIB1-4"/>
    <property type="match status" value="1"/>
</dbReference>
<evidence type="ECO:0000259" key="2">
    <source>
        <dbReference type="Pfam" id="PF03478"/>
    </source>
</evidence>
<evidence type="ECO:0000313" key="3">
    <source>
        <dbReference type="EMBL" id="GJN02607.1"/>
    </source>
</evidence>
<reference evidence="3" key="1">
    <citation type="journal article" date="2018" name="DNA Res.">
        <title>Multiple hybrid de novo genome assembly of finger millet, an orphan allotetraploid crop.</title>
        <authorList>
            <person name="Hatakeyama M."/>
            <person name="Aluri S."/>
            <person name="Balachadran M.T."/>
            <person name="Sivarajan S.R."/>
            <person name="Patrignani A."/>
            <person name="Gruter S."/>
            <person name="Poveda L."/>
            <person name="Shimizu-Inatsugi R."/>
            <person name="Baeten J."/>
            <person name="Francoijs K.J."/>
            <person name="Nataraja K.N."/>
            <person name="Reddy Y.A.N."/>
            <person name="Phadnis S."/>
            <person name="Ravikumar R.L."/>
            <person name="Schlapbach R."/>
            <person name="Sreeman S.M."/>
            <person name="Shimizu K.K."/>
        </authorList>
    </citation>
    <scope>NUCLEOTIDE SEQUENCE</scope>
</reference>
<gene>
    <name evidence="3" type="primary">ga19977</name>
    <name evidence="3" type="ORF">PR202_ga19977</name>
</gene>
<organism evidence="3 4">
    <name type="scientific">Eleusine coracana subsp. coracana</name>
    <dbReference type="NCBI Taxonomy" id="191504"/>
    <lineage>
        <taxon>Eukaryota</taxon>
        <taxon>Viridiplantae</taxon>
        <taxon>Streptophyta</taxon>
        <taxon>Embryophyta</taxon>
        <taxon>Tracheophyta</taxon>
        <taxon>Spermatophyta</taxon>
        <taxon>Magnoliopsida</taxon>
        <taxon>Liliopsida</taxon>
        <taxon>Poales</taxon>
        <taxon>Poaceae</taxon>
        <taxon>PACMAD clade</taxon>
        <taxon>Chloridoideae</taxon>
        <taxon>Cynodonteae</taxon>
        <taxon>Eleusininae</taxon>
        <taxon>Eleusine</taxon>
    </lineage>
</organism>
<feature type="domain" description="KIB1-4 beta-propeller" evidence="2">
    <location>
        <begin position="332"/>
        <end position="555"/>
    </location>
</feature>
<dbReference type="InterPro" id="IPR005174">
    <property type="entry name" value="KIB1-4_b-propeller"/>
</dbReference>
<sequence length="613" mass="67008">MSCHTTTTMSSTNVVADRNQALAMAPPPRTWAELPTDILTSVVDRLPTLQSYIVVRGVCAAWRSALPPEPPCLLVAGSVLHPTSATFCYPFRLLTLPGNSRCIGACHGWVAIVYTKPRCFYFHNVPTGDKKTMDEVQPAEEKEKKKSCWYRNFQGERIEMDPTEAKGFGKDGKPKPFLALFNRGSMLPVDRMEATRRTPPRLFLVSSPPSPTASRPAPTASPPPPPPPTVAAALNPLAVRQRLRPPPPAPAASVPPPPPLPPISVAATLTGRRRDPPPPPPTPAHCPPTARGSDDNPDPIKILRPPPSLEKKTGPTNNKAREGVRRMDSLRLPEHDALDPWKVDRVVFAPNPRRDDFTVVASFGFNSLAYVSTRDHHAVAPSWSFSIREIECGTAMADMVYREEGGGDRVYCLARSGSDVHVLHVPRGRSTNPAVTPLHYPGSTVFPPPHDRLSSILEGAKSLVFCGGGSEMYQVWRNTTGGAFRVHLPGWWRRSFLTVREDEVFVLKFDPSRRPCWRVVGDLGGHAVFVGPGNSAVAVRAEKVPGVRGDCVYWIGMRTGRSAPCVPPGDGVGVPVCWYWPGGDAGSRSRKDGQSLQGQIKEQWVREKMAQLS</sequence>
<dbReference type="PANTHER" id="PTHR34708">
    <property type="entry name" value="OS07G0440000 PROTEIN"/>
    <property type="match status" value="1"/>
</dbReference>
<reference evidence="3" key="2">
    <citation type="submission" date="2021-12" db="EMBL/GenBank/DDBJ databases">
        <title>Resequencing data analysis of finger millet.</title>
        <authorList>
            <person name="Hatakeyama M."/>
            <person name="Aluri S."/>
            <person name="Balachadran M.T."/>
            <person name="Sivarajan S.R."/>
            <person name="Poveda L."/>
            <person name="Shimizu-Inatsugi R."/>
            <person name="Schlapbach R."/>
            <person name="Sreeman S.M."/>
            <person name="Shimizu K.K."/>
        </authorList>
    </citation>
    <scope>NUCLEOTIDE SEQUENCE</scope>
</reference>
<protein>
    <recommendedName>
        <fullName evidence="2">KIB1-4 beta-propeller domain-containing protein</fullName>
    </recommendedName>
</protein>
<feature type="compositionally biased region" description="Basic and acidic residues" evidence="1">
    <location>
        <begin position="309"/>
        <end position="322"/>
    </location>
</feature>
<name>A0AAV5CXG9_ELECO</name>
<comment type="caution">
    <text evidence="3">The sequence shown here is derived from an EMBL/GenBank/DDBJ whole genome shotgun (WGS) entry which is preliminary data.</text>
</comment>
<dbReference type="Proteomes" id="UP001054889">
    <property type="component" value="Unassembled WGS sequence"/>
</dbReference>
<evidence type="ECO:0000313" key="4">
    <source>
        <dbReference type="Proteomes" id="UP001054889"/>
    </source>
</evidence>
<feature type="compositionally biased region" description="Pro residues" evidence="1">
    <location>
        <begin position="277"/>
        <end position="286"/>
    </location>
</feature>
<feature type="compositionally biased region" description="Pro residues" evidence="1">
    <location>
        <begin position="244"/>
        <end position="262"/>
    </location>
</feature>
<feature type="compositionally biased region" description="Low complexity" evidence="1">
    <location>
        <begin position="230"/>
        <end position="240"/>
    </location>
</feature>